<dbReference type="InterPro" id="IPR019734">
    <property type="entry name" value="TPR_rpt"/>
</dbReference>
<dbReference type="SMART" id="SM00028">
    <property type="entry name" value="TPR"/>
    <property type="match status" value="3"/>
</dbReference>
<dbReference type="RefSeq" id="WP_345766541.1">
    <property type="nucleotide sequence ID" value="NZ_CP154834.1"/>
</dbReference>
<evidence type="ECO:0008006" key="6">
    <source>
        <dbReference type="Google" id="ProtNLM"/>
    </source>
</evidence>
<dbReference type="InterPro" id="IPR011990">
    <property type="entry name" value="TPR-like_helical_dom_sf"/>
</dbReference>
<evidence type="ECO:0000313" key="5">
    <source>
        <dbReference type="Proteomes" id="UP001463665"/>
    </source>
</evidence>
<reference evidence="4 5" key="1">
    <citation type="submission" date="2024-04" db="EMBL/GenBank/DDBJ databases">
        <title>Genome sequencing and assembly of rice foliar adapted Chryseobacterium endophyticum OsEnb-ALM-A6.</title>
        <authorList>
            <person name="Kumar S."/>
            <person name="Javed M."/>
            <person name="Chouhan V."/>
            <person name="Charishma K."/>
            <person name="Patel A."/>
            <person name="Kumar M."/>
            <person name="Sahu K.P."/>
            <person name="Kumar A."/>
        </authorList>
    </citation>
    <scope>NUCLEOTIDE SEQUENCE [LARGE SCALE GENOMIC DNA]</scope>
    <source>
        <strain evidence="4 5">OsEnb-ALM-A6</strain>
    </source>
</reference>
<proteinExistence type="predicted"/>
<dbReference type="Gene3D" id="1.25.40.10">
    <property type="entry name" value="Tetratricopeptide repeat domain"/>
    <property type="match status" value="2"/>
</dbReference>
<organism evidence="4 5">
    <name type="scientific">Chryseobacterium endophyticum</name>
    <dbReference type="NCBI Taxonomy" id="1854762"/>
    <lineage>
        <taxon>Bacteria</taxon>
        <taxon>Pseudomonadati</taxon>
        <taxon>Bacteroidota</taxon>
        <taxon>Flavobacteriia</taxon>
        <taxon>Flavobacteriales</taxon>
        <taxon>Weeksellaceae</taxon>
        <taxon>Chryseobacterium group</taxon>
        <taxon>Chryseobacterium</taxon>
    </lineage>
</organism>
<dbReference type="PANTHER" id="PTHR44858:SF1">
    <property type="entry name" value="UDP-N-ACETYLGLUCOSAMINE--PEPTIDE N-ACETYLGLUCOSAMINYLTRANSFERASE SPINDLY-RELATED"/>
    <property type="match status" value="1"/>
</dbReference>
<name>A0AAU6WRD3_9FLAO</name>
<feature type="repeat" description="TPR" evidence="3">
    <location>
        <begin position="216"/>
        <end position="249"/>
    </location>
</feature>
<evidence type="ECO:0000256" key="3">
    <source>
        <dbReference type="PROSITE-ProRule" id="PRU00339"/>
    </source>
</evidence>
<dbReference type="InterPro" id="IPR050498">
    <property type="entry name" value="Ycf3"/>
</dbReference>
<keyword evidence="2 3" id="KW-0802">TPR repeat</keyword>
<evidence type="ECO:0000256" key="1">
    <source>
        <dbReference type="ARBA" id="ARBA00022737"/>
    </source>
</evidence>
<feature type="repeat" description="TPR" evidence="3">
    <location>
        <begin position="182"/>
        <end position="215"/>
    </location>
</feature>
<dbReference type="PANTHER" id="PTHR44858">
    <property type="entry name" value="TETRATRICOPEPTIDE REPEAT PROTEIN 6"/>
    <property type="match status" value="1"/>
</dbReference>
<accession>A0AAU6WRD3</accession>
<dbReference type="EMBL" id="CP154834">
    <property type="protein sequence ID" value="XAO74392.1"/>
    <property type="molecule type" value="Genomic_DNA"/>
</dbReference>
<dbReference type="Proteomes" id="UP001463665">
    <property type="component" value="Chromosome"/>
</dbReference>
<keyword evidence="1" id="KW-0677">Repeat</keyword>
<protein>
    <recommendedName>
        <fullName evidence="6">Tetratricopeptide repeat protein</fullName>
    </recommendedName>
</protein>
<dbReference type="PROSITE" id="PS50005">
    <property type="entry name" value="TPR"/>
    <property type="match status" value="2"/>
</dbReference>
<keyword evidence="5" id="KW-1185">Reference proteome</keyword>
<dbReference type="AlphaFoldDB" id="A0AAU6WRD3"/>
<evidence type="ECO:0000256" key="2">
    <source>
        <dbReference type="ARBA" id="ARBA00022803"/>
    </source>
</evidence>
<dbReference type="NCBIfam" id="NF047558">
    <property type="entry name" value="TPR_END_plus"/>
    <property type="match status" value="1"/>
</dbReference>
<dbReference type="SUPFAM" id="SSF48452">
    <property type="entry name" value="TPR-like"/>
    <property type="match status" value="2"/>
</dbReference>
<sequence length="448" mass="52223">MGLFDFFKKKKQENTGIENSKFISVEFQNQICALVLWKLKENDMNPNIAVYEMKKAGLNDEQINVILEKVKEISGEKLKTSSPQDQGIDKNLFNSEAYRTKILDHAQQLYFQNNHRYEVVRHELFKEGLSRKQSEEIIVALQEKNTQMVNDFQADLDSGFISEIKITPNPEHTKGNTDQDQIDRYIGYGAYQMDRGDLDNALELFDKAIELDENATLAYANKGKLYGLKNDTEKALFFTNKALELEPAHPQILENKVDFVFELFQEGKIDEHKFILNIKDVLANDPQNRNALIFIIQFYQNENRIEDAVRSVRELFKKYYSEHVTIQLMVDTMYMLPEEEALKQFDIIENESGEEAKYQLKYNKGLYLKGIGKYDEAIQLYGQLNTVQPFSWNYYQMAIMKNSQGKTAECIELLKTTFELEPALKEDARSFPELQNLFNDPEFIQLTK</sequence>
<gene>
    <name evidence="4" type="ORF">AAFP95_22820</name>
</gene>
<dbReference type="Pfam" id="PF13181">
    <property type="entry name" value="TPR_8"/>
    <property type="match status" value="3"/>
</dbReference>
<evidence type="ECO:0000313" key="4">
    <source>
        <dbReference type="EMBL" id="XAO74392.1"/>
    </source>
</evidence>